<evidence type="ECO:0000256" key="7">
    <source>
        <dbReference type="ARBA" id="ARBA00035652"/>
    </source>
</evidence>
<dbReference type="Pfam" id="PF00528">
    <property type="entry name" value="BPD_transp_1"/>
    <property type="match status" value="1"/>
</dbReference>
<feature type="transmembrane region" description="Helical" evidence="8">
    <location>
        <begin position="210"/>
        <end position="229"/>
    </location>
</feature>
<comment type="similarity">
    <text evidence="6">In the C-terminal section; belongs to the OsmX family.</text>
</comment>
<keyword evidence="4 8" id="KW-1133">Transmembrane helix</keyword>
<gene>
    <name evidence="10" type="ORF">ELX58_04530</name>
</gene>
<dbReference type="SUPFAM" id="SSF161098">
    <property type="entry name" value="MetI-like"/>
    <property type="match status" value="1"/>
</dbReference>
<feature type="transmembrane region" description="Helical" evidence="8">
    <location>
        <begin position="144"/>
        <end position="172"/>
    </location>
</feature>
<evidence type="ECO:0000313" key="10">
    <source>
        <dbReference type="EMBL" id="QBP18413.1"/>
    </source>
</evidence>
<evidence type="ECO:0000313" key="11">
    <source>
        <dbReference type="Proteomes" id="UP000294321"/>
    </source>
</evidence>
<dbReference type="CDD" id="cd06261">
    <property type="entry name" value="TM_PBP2"/>
    <property type="match status" value="1"/>
</dbReference>
<dbReference type="Gene3D" id="3.40.190.120">
    <property type="entry name" value="Osmoprotection protein (prox), domain 2"/>
    <property type="match status" value="1"/>
</dbReference>
<evidence type="ECO:0000259" key="9">
    <source>
        <dbReference type="PROSITE" id="PS50928"/>
    </source>
</evidence>
<dbReference type="InterPro" id="IPR007210">
    <property type="entry name" value="ABC_Gly_betaine_transp_sub-bd"/>
</dbReference>
<dbReference type="PROSITE" id="PS50928">
    <property type="entry name" value="ABC_TM1"/>
    <property type="match status" value="1"/>
</dbReference>
<dbReference type="InterPro" id="IPR000515">
    <property type="entry name" value="MetI-like"/>
</dbReference>
<reference evidence="11" key="1">
    <citation type="submission" date="2018-12" db="EMBL/GenBank/DDBJ databases">
        <title>A new species of lactobacillus.</title>
        <authorList>
            <person name="Jian Y."/>
            <person name="Xin L."/>
            <person name="Hong Z.J."/>
            <person name="Ming L.Z."/>
            <person name="Hong X.Z."/>
        </authorList>
    </citation>
    <scope>NUCLEOTIDE SEQUENCE [LARGE SCALE GENOMIC DNA]</scope>
    <source>
        <strain evidence="11">HSLZ-75</strain>
    </source>
</reference>
<proteinExistence type="inferred from homology"/>
<sequence length="508" mass="56614">MHNVISVLIKQRQQVVSALGQHVALSLISILIAIVIAVPLAIVLRRHKHLAEFCLQITGIFQTIPSLALLGLLIPFVGIGTTPSIIALVVYAIMPIFQDAYSGLTSIDNSLEEAGHAFGLSYWQRLWIYELPLAMPMIVSGIRIATVLVIGTATLAALIGAGGLGTYILLGIETNNNSLLIIGAVLSALLALVFSGVIKLISKLSLKKMVIALITLLVIICGGLGYHAYSSAQQAKNVVIAGKLGSEPDILIHMYKDLIHQQDPHQKITVKPNFGTTEFLINSLKSNRINIYPEFTGTVLESITKQPQLINRDPKVTYRIARDGLKRDFDMSYLKPMHYQNGYTLAVRKSFAEKYHLHTISDLKRIAPKLHAGFDPDFAKQRDGYPGVSKNYDLKFKYKTMSPAIRYKAIANDRVNIVDGYTTDPQIRQYHLQPLRDNHKFFPPYQGAPLMKQSFLSRHRSIKKALEKLSGHITDRQMQEMNYLVTIKHESAGKVARHYLLVHGLIKK</sequence>
<feature type="domain" description="ABC transmembrane type-1" evidence="9">
    <location>
        <begin position="19"/>
        <end position="198"/>
    </location>
</feature>
<evidence type="ECO:0000256" key="3">
    <source>
        <dbReference type="ARBA" id="ARBA00022692"/>
    </source>
</evidence>
<dbReference type="AlphaFoldDB" id="A0A4P6ZLF9"/>
<dbReference type="EMBL" id="CP034726">
    <property type="protein sequence ID" value="QBP18413.1"/>
    <property type="molecule type" value="Genomic_DNA"/>
</dbReference>
<comment type="subcellular location">
    <subcellularLocation>
        <location evidence="8">Cell membrane</location>
        <topology evidence="8">Multi-pass membrane protein</topology>
    </subcellularLocation>
    <subcellularLocation>
        <location evidence="1">Membrane</location>
        <topology evidence="1">Multi-pass membrane protein</topology>
    </subcellularLocation>
</comment>
<dbReference type="InterPro" id="IPR035906">
    <property type="entry name" value="MetI-like_sf"/>
</dbReference>
<evidence type="ECO:0000256" key="5">
    <source>
        <dbReference type="ARBA" id="ARBA00023136"/>
    </source>
</evidence>
<dbReference type="Pfam" id="PF04069">
    <property type="entry name" value="OpuAC"/>
    <property type="match status" value="1"/>
</dbReference>
<feature type="transmembrane region" description="Helical" evidence="8">
    <location>
        <begin position="76"/>
        <end position="97"/>
    </location>
</feature>
<dbReference type="PANTHER" id="PTHR30177">
    <property type="entry name" value="GLYCINE BETAINE/L-PROLINE TRANSPORT SYSTEM PERMEASE PROTEIN PROW"/>
    <property type="match status" value="1"/>
</dbReference>
<dbReference type="Gene3D" id="3.40.190.10">
    <property type="entry name" value="Periplasmic binding protein-like II"/>
    <property type="match status" value="1"/>
</dbReference>
<comment type="similarity">
    <text evidence="7">In the N-terminal section; belongs to the binding-protein-dependent transport system permease family.</text>
</comment>
<dbReference type="PANTHER" id="PTHR30177:SF4">
    <property type="entry name" value="OSMOPROTECTANT IMPORT PERMEASE PROTEIN OSMW"/>
    <property type="match status" value="1"/>
</dbReference>
<dbReference type="InterPro" id="IPR051204">
    <property type="entry name" value="ABC_transp_perm/SBD"/>
</dbReference>
<comment type="similarity">
    <text evidence="8">Belongs to the binding-protein-dependent transport system permease family.</text>
</comment>
<dbReference type="KEGG" id="lji:ELX58_04530"/>
<keyword evidence="11" id="KW-1185">Reference proteome</keyword>
<evidence type="ECO:0000256" key="6">
    <source>
        <dbReference type="ARBA" id="ARBA00035642"/>
    </source>
</evidence>
<protein>
    <submittedName>
        <fullName evidence="10">ABC transporter permease/substrate-binding protein</fullName>
    </submittedName>
</protein>
<evidence type="ECO:0000256" key="4">
    <source>
        <dbReference type="ARBA" id="ARBA00022989"/>
    </source>
</evidence>
<evidence type="ECO:0000256" key="1">
    <source>
        <dbReference type="ARBA" id="ARBA00004141"/>
    </source>
</evidence>
<dbReference type="SUPFAM" id="SSF53850">
    <property type="entry name" value="Periplasmic binding protein-like II"/>
    <property type="match status" value="1"/>
</dbReference>
<organism evidence="10 11">
    <name type="scientific">Acetilactobacillus jinshanensis</name>
    <dbReference type="NCBI Taxonomy" id="1720083"/>
    <lineage>
        <taxon>Bacteria</taxon>
        <taxon>Bacillati</taxon>
        <taxon>Bacillota</taxon>
        <taxon>Bacilli</taxon>
        <taxon>Lactobacillales</taxon>
        <taxon>Lactobacillaceae</taxon>
        <taxon>Acetilactobacillus</taxon>
    </lineage>
</organism>
<feature type="transmembrane region" description="Helical" evidence="8">
    <location>
        <begin position="23"/>
        <end position="43"/>
    </location>
</feature>
<dbReference type="OrthoDB" id="9801163at2"/>
<keyword evidence="5 8" id="KW-0472">Membrane</keyword>
<dbReference type="GO" id="GO:0022857">
    <property type="term" value="F:transmembrane transporter activity"/>
    <property type="evidence" value="ECO:0007669"/>
    <property type="project" value="InterPro"/>
</dbReference>
<dbReference type="InterPro" id="IPR058089">
    <property type="entry name" value="EgtUBC_SBD"/>
</dbReference>
<accession>A0A4P6ZLF9</accession>
<keyword evidence="3 8" id="KW-0812">Transmembrane</keyword>
<dbReference type="GO" id="GO:0043190">
    <property type="term" value="C:ATP-binding cassette (ABC) transporter complex"/>
    <property type="evidence" value="ECO:0007669"/>
    <property type="project" value="InterPro"/>
</dbReference>
<dbReference type="CDD" id="cd13610">
    <property type="entry name" value="PBP2_ChoS"/>
    <property type="match status" value="1"/>
</dbReference>
<dbReference type="GO" id="GO:0031460">
    <property type="term" value="P:glycine betaine transport"/>
    <property type="evidence" value="ECO:0007669"/>
    <property type="project" value="TreeGrafter"/>
</dbReference>
<keyword evidence="2 8" id="KW-0813">Transport</keyword>
<feature type="transmembrane region" description="Helical" evidence="8">
    <location>
        <begin position="178"/>
        <end position="198"/>
    </location>
</feature>
<name>A0A4P6ZLF9_9LACO</name>
<dbReference type="Gene3D" id="1.10.3720.10">
    <property type="entry name" value="MetI-like"/>
    <property type="match status" value="1"/>
</dbReference>
<evidence type="ECO:0000256" key="8">
    <source>
        <dbReference type="RuleBase" id="RU363032"/>
    </source>
</evidence>
<evidence type="ECO:0000256" key="2">
    <source>
        <dbReference type="ARBA" id="ARBA00022448"/>
    </source>
</evidence>
<dbReference type="Proteomes" id="UP000294321">
    <property type="component" value="Chromosome"/>
</dbReference>
<dbReference type="FunFam" id="1.10.3720.10:FF:000001">
    <property type="entry name" value="Glycine betaine ABC transporter, permease"/>
    <property type="match status" value="1"/>
</dbReference>
<dbReference type="RefSeq" id="WP_133441972.1">
    <property type="nucleotide sequence ID" value="NZ_CP034726.1"/>
</dbReference>